<name>W2TXW6_NECAM</name>
<evidence type="ECO:0000313" key="1">
    <source>
        <dbReference type="EMBL" id="ETN86708.1"/>
    </source>
</evidence>
<protein>
    <submittedName>
        <fullName evidence="1">Uncharacterized protein</fullName>
    </submittedName>
</protein>
<gene>
    <name evidence="1" type="ORF">NECAME_16183</name>
</gene>
<dbReference type="AlphaFoldDB" id="W2TXW6"/>
<sequence>MSRFVPCGTGSVDGATDCPIDRAGTPGTPHQYNTFEYCMRVHTAAAETIAAALLRATCHAFDAVQKP</sequence>
<proteinExistence type="predicted"/>
<dbReference type="EMBL" id="KI657509">
    <property type="protein sequence ID" value="ETN86708.1"/>
    <property type="molecule type" value="Genomic_DNA"/>
</dbReference>
<dbReference type="Proteomes" id="UP000053676">
    <property type="component" value="Unassembled WGS sequence"/>
</dbReference>
<reference evidence="2" key="1">
    <citation type="journal article" date="2014" name="Nat. Genet.">
        <title>Genome of the human hookworm Necator americanus.</title>
        <authorList>
            <person name="Tang Y.T."/>
            <person name="Gao X."/>
            <person name="Rosa B.A."/>
            <person name="Abubucker S."/>
            <person name="Hallsworth-Pepin K."/>
            <person name="Martin J."/>
            <person name="Tyagi R."/>
            <person name="Heizer E."/>
            <person name="Zhang X."/>
            <person name="Bhonagiri-Palsikar V."/>
            <person name="Minx P."/>
            <person name="Warren W.C."/>
            <person name="Wang Q."/>
            <person name="Zhan B."/>
            <person name="Hotez P.J."/>
            <person name="Sternberg P.W."/>
            <person name="Dougall A."/>
            <person name="Gaze S.T."/>
            <person name="Mulvenna J."/>
            <person name="Sotillo J."/>
            <person name="Ranganathan S."/>
            <person name="Rabelo E.M."/>
            <person name="Wilson R.K."/>
            <person name="Felgner P.L."/>
            <person name="Bethony J."/>
            <person name="Hawdon J.M."/>
            <person name="Gasser R.B."/>
            <person name="Loukas A."/>
            <person name="Mitreva M."/>
        </authorList>
    </citation>
    <scope>NUCLEOTIDE SEQUENCE [LARGE SCALE GENOMIC DNA]</scope>
</reference>
<dbReference type="KEGG" id="nai:NECAME_16183"/>
<keyword evidence="2" id="KW-1185">Reference proteome</keyword>
<organism evidence="1 2">
    <name type="scientific">Necator americanus</name>
    <name type="common">Human hookworm</name>
    <dbReference type="NCBI Taxonomy" id="51031"/>
    <lineage>
        <taxon>Eukaryota</taxon>
        <taxon>Metazoa</taxon>
        <taxon>Ecdysozoa</taxon>
        <taxon>Nematoda</taxon>
        <taxon>Chromadorea</taxon>
        <taxon>Rhabditida</taxon>
        <taxon>Rhabditina</taxon>
        <taxon>Rhabditomorpha</taxon>
        <taxon>Strongyloidea</taxon>
        <taxon>Ancylostomatidae</taxon>
        <taxon>Bunostominae</taxon>
        <taxon>Necator</taxon>
    </lineage>
</organism>
<accession>W2TXW6</accession>
<evidence type="ECO:0000313" key="2">
    <source>
        <dbReference type="Proteomes" id="UP000053676"/>
    </source>
</evidence>